<dbReference type="PROSITE" id="PS50936">
    <property type="entry name" value="ENGC_GTPASE"/>
    <property type="match status" value="1"/>
</dbReference>
<keyword evidence="1 10" id="KW-0963">Cytoplasm</keyword>
<organism evidence="13 14">
    <name type="scientific">Marinitoga piezophila (strain DSM 14283 / JCM 11233 / KA3)</name>
    <dbReference type="NCBI Taxonomy" id="443254"/>
    <lineage>
        <taxon>Bacteria</taxon>
        <taxon>Thermotogati</taxon>
        <taxon>Thermotogota</taxon>
        <taxon>Thermotogae</taxon>
        <taxon>Petrotogales</taxon>
        <taxon>Petrotogaceae</taxon>
        <taxon>Marinitoga</taxon>
    </lineage>
</organism>
<feature type="binding site" evidence="10">
    <location>
        <begin position="116"/>
        <end position="119"/>
    </location>
    <ligand>
        <name>GTP</name>
        <dbReference type="ChEBI" id="CHEBI:37565"/>
    </ligand>
</feature>
<feature type="binding site" evidence="10">
    <location>
        <position position="248"/>
    </location>
    <ligand>
        <name>Zn(2+)</name>
        <dbReference type="ChEBI" id="CHEBI:29105"/>
    </ligand>
</feature>
<evidence type="ECO:0000256" key="4">
    <source>
        <dbReference type="ARBA" id="ARBA00022730"/>
    </source>
</evidence>
<comment type="function">
    <text evidence="10">One of several proteins that assist in the late maturation steps of the functional core of the 30S ribosomal subunit. Helps release RbfA from mature subunits. May play a role in the assembly of ribosomal proteins into the subunit. Circularly permuted GTPase that catalyzes slow GTP hydrolysis, GTPase activity is stimulated by the 30S ribosomal subunit.</text>
</comment>
<feature type="domain" description="EngC GTPase" evidence="11">
    <location>
        <begin position="76"/>
        <end position="222"/>
    </location>
</feature>
<dbReference type="KEGG" id="mpz:Marpi_0799"/>
<dbReference type="EC" id="3.6.1.-" evidence="10"/>
<feature type="domain" description="CP-type G" evidence="12">
    <location>
        <begin position="67"/>
        <end position="224"/>
    </location>
</feature>
<dbReference type="Gene3D" id="2.40.50.140">
    <property type="entry name" value="Nucleic acid-binding proteins"/>
    <property type="match status" value="1"/>
</dbReference>
<dbReference type="HAMAP" id="MF_01820">
    <property type="entry name" value="GTPase_RsgA"/>
    <property type="match status" value="1"/>
</dbReference>
<keyword evidence="14" id="KW-1185">Reference proteome</keyword>
<accession>H2J6V8</accession>
<dbReference type="GO" id="GO:0046872">
    <property type="term" value="F:metal ion binding"/>
    <property type="evidence" value="ECO:0007669"/>
    <property type="project" value="UniProtKB-KW"/>
</dbReference>
<dbReference type="Pfam" id="PF16745">
    <property type="entry name" value="RsgA_N"/>
    <property type="match status" value="1"/>
</dbReference>
<dbReference type="PANTHER" id="PTHR32120">
    <property type="entry name" value="SMALL RIBOSOMAL SUBUNIT BIOGENESIS GTPASE RSGA"/>
    <property type="match status" value="1"/>
</dbReference>
<evidence type="ECO:0000256" key="9">
    <source>
        <dbReference type="ARBA" id="ARBA00023134"/>
    </source>
</evidence>
<reference evidence="13 14" key="1">
    <citation type="journal article" date="2012" name="J. Bacteriol.">
        <title>Complete Genome Sequence of the Thermophilic, Piezophilic, Heterotrophic Bacterium Marinitoga piezophila KA3.</title>
        <authorList>
            <person name="Lucas S."/>
            <person name="Han J."/>
            <person name="Lapidus A."/>
            <person name="Cheng J.F."/>
            <person name="Goodwin L.A."/>
            <person name="Pitluck S."/>
            <person name="Peters L."/>
            <person name="Mikhailova N."/>
            <person name="Teshima H."/>
            <person name="Detter J.C."/>
            <person name="Han C."/>
            <person name="Tapia R."/>
            <person name="Land M."/>
            <person name="Hauser L."/>
            <person name="Kyrpides N.C."/>
            <person name="Ivanova N."/>
            <person name="Pagani I."/>
            <person name="Vannier P."/>
            <person name="Oger P."/>
            <person name="Bartlett D.H."/>
            <person name="Noll K.M."/>
            <person name="Woyke T."/>
            <person name="Jebbar M."/>
        </authorList>
    </citation>
    <scope>NUCLEOTIDE SEQUENCE [LARGE SCALE GENOMIC DNA]</scope>
    <source>
        <strain evidence="14">DSM 14283 / JCM 11233 / KA3</strain>
    </source>
</reference>
<feature type="binding site" evidence="10">
    <location>
        <begin position="166"/>
        <end position="174"/>
    </location>
    <ligand>
        <name>GTP</name>
        <dbReference type="ChEBI" id="CHEBI:37565"/>
    </ligand>
</feature>
<dbReference type="InterPro" id="IPR031944">
    <property type="entry name" value="RsgA_N"/>
</dbReference>
<comment type="subunit">
    <text evidence="10">Monomer. Associates with 30S ribosomal subunit, binds 16S rRNA.</text>
</comment>
<protein>
    <recommendedName>
        <fullName evidence="10">Small ribosomal subunit biogenesis GTPase RsgA</fullName>
        <ecNumber evidence="10">3.6.1.-</ecNumber>
    </recommendedName>
</protein>
<dbReference type="STRING" id="443254.Marpi_0799"/>
<dbReference type="InterPro" id="IPR012340">
    <property type="entry name" value="NA-bd_OB-fold"/>
</dbReference>
<gene>
    <name evidence="10" type="primary">rsgA</name>
    <name evidence="13" type="ordered locus">Marpi_0799</name>
</gene>
<keyword evidence="7 10" id="KW-0862">Zinc</keyword>
<dbReference type="Gene3D" id="1.10.40.50">
    <property type="entry name" value="Probable gtpase engc, domain 3"/>
    <property type="match status" value="1"/>
</dbReference>
<dbReference type="InterPro" id="IPR030378">
    <property type="entry name" value="G_CP_dom"/>
</dbReference>
<dbReference type="NCBIfam" id="TIGR00157">
    <property type="entry name" value="ribosome small subunit-dependent GTPase A"/>
    <property type="match status" value="1"/>
</dbReference>
<evidence type="ECO:0000256" key="2">
    <source>
        <dbReference type="ARBA" id="ARBA00022517"/>
    </source>
</evidence>
<dbReference type="CDD" id="cd01854">
    <property type="entry name" value="YjeQ_EngC"/>
    <property type="match status" value="1"/>
</dbReference>
<reference evidence="14" key="2">
    <citation type="submission" date="2012-01" db="EMBL/GenBank/DDBJ databases">
        <title>Complete sequence of chromosome of Marinitoga piezophila KA3.</title>
        <authorList>
            <person name="Lucas S."/>
            <person name="Han J."/>
            <person name="Lapidus A."/>
            <person name="Cheng J.-F."/>
            <person name="Goodwin L."/>
            <person name="Pitluck S."/>
            <person name="Peters L."/>
            <person name="Mikhailova N."/>
            <person name="Teshima H."/>
            <person name="Detter J.C."/>
            <person name="Han C."/>
            <person name="Tapia R."/>
            <person name="Land M."/>
            <person name="Hauser L."/>
            <person name="Kyrpides N."/>
            <person name="Ivanova N."/>
            <person name="Pagani I."/>
            <person name="Jebbar M."/>
            <person name="Vannier P."/>
            <person name="Oger P."/>
            <person name="Cario A."/>
            <person name="Bartlett D."/>
            <person name="Noll K.M."/>
            <person name="Woyke T."/>
        </authorList>
    </citation>
    <scope>NUCLEOTIDE SEQUENCE [LARGE SCALE GENOMIC DNA]</scope>
    <source>
        <strain evidence="14">DSM 14283 / JCM 11233 / KA3</strain>
    </source>
</reference>
<evidence type="ECO:0000259" key="12">
    <source>
        <dbReference type="PROSITE" id="PS51721"/>
    </source>
</evidence>
<dbReference type="OrthoDB" id="9809485at2"/>
<proteinExistence type="inferred from homology"/>
<name>H2J6V8_MARPK</name>
<feature type="binding site" evidence="10">
    <location>
        <position position="261"/>
    </location>
    <ligand>
        <name>Zn(2+)</name>
        <dbReference type="ChEBI" id="CHEBI:29105"/>
    </ligand>
</feature>
<evidence type="ECO:0000256" key="8">
    <source>
        <dbReference type="ARBA" id="ARBA00022884"/>
    </source>
</evidence>
<evidence type="ECO:0000256" key="10">
    <source>
        <dbReference type="HAMAP-Rule" id="MF_01820"/>
    </source>
</evidence>
<evidence type="ECO:0000313" key="14">
    <source>
        <dbReference type="Proteomes" id="UP000007161"/>
    </source>
</evidence>
<evidence type="ECO:0000256" key="5">
    <source>
        <dbReference type="ARBA" id="ARBA00022741"/>
    </source>
</evidence>
<evidence type="ECO:0000256" key="6">
    <source>
        <dbReference type="ARBA" id="ARBA00022801"/>
    </source>
</evidence>
<dbReference type="AlphaFoldDB" id="H2J6V8"/>
<evidence type="ECO:0000313" key="13">
    <source>
        <dbReference type="EMBL" id="AEX85223.1"/>
    </source>
</evidence>
<dbReference type="Pfam" id="PF03193">
    <property type="entry name" value="RsgA_GTPase"/>
    <property type="match status" value="1"/>
</dbReference>
<dbReference type="HOGENOM" id="CLU_033617_2_1_0"/>
<dbReference type="InterPro" id="IPR004881">
    <property type="entry name" value="Ribosome_biogen_GTPase_RsgA"/>
</dbReference>
<evidence type="ECO:0000256" key="3">
    <source>
        <dbReference type="ARBA" id="ARBA00022723"/>
    </source>
</evidence>
<comment type="subcellular location">
    <subcellularLocation>
        <location evidence="10">Cytoplasm</location>
    </subcellularLocation>
</comment>
<keyword evidence="8 10" id="KW-0694">RNA-binding</keyword>
<dbReference type="PANTHER" id="PTHR32120:SF11">
    <property type="entry name" value="SMALL RIBOSOMAL SUBUNIT BIOGENESIS GTPASE RSGA 1, MITOCHONDRIAL-RELATED"/>
    <property type="match status" value="1"/>
</dbReference>
<feature type="binding site" evidence="10">
    <location>
        <position position="253"/>
    </location>
    <ligand>
        <name>Zn(2+)</name>
        <dbReference type="ChEBI" id="CHEBI:29105"/>
    </ligand>
</feature>
<dbReference type="GO" id="GO:0005525">
    <property type="term" value="F:GTP binding"/>
    <property type="evidence" value="ECO:0007669"/>
    <property type="project" value="UniProtKB-UniRule"/>
</dbReference>
<dbReference type="GO" id="GO:0019843">
    <property type="term" value="F:rRNA binding"/>
    <property type="evidence" value="ECO:0007669"/>
    <property type="project" value="UniProtKB-KW"/>
</dbReference>
<evidence type="ECO:0000256" key="7">
    <source>
        <dbReference type="ARBA" id="ARBA00022833"/>
    </source>
</evidence>
<dbReference type="GO" id="GO:0003924">
    <property type="term" value="F:GTPase activity"/>
    <property type="evidence" value="ECO:0007669"/>
    <property type="project" value="UniProtKB-UniRule"/>
</dbReference>
<dbReference type="InterPro" id="IPR027417">
    <property type="entry name" value="P-loop_NTPase"/>
</dbReference>
<keyword evidence="5 10" id="KW-0547">Nucleotide-binding</keyword>
<evidence type="ECO:0000256" key="1">
    <source>
        <dbReference type="ARBA" id="ARBA00022490"/>
    </source>
</evidence>
<comment type="similarity">
    <text evidence="10">Belongs to the TRAFAC class YlqF/YawG GTPase family. RsgA subfamily.</text>
</comment>
<keyword evidence="2 10" id="KW-0690">Ribosome biogenesis</keyword>
<dbReference type="SUPFAM" id="SSF50249">
    <property type="entry name" value="Nucleic acid-binding proteins"/>
    <property type="match status" value="1"/>
</dbReference>
<dbReference type="GO" id="GO:0005737">
    <property type="term" value="C:cytoplasm"/>
    <property type="evidence" value="ECO:0007669"/>
    <property type="project" value="UniProtKB-SubCell"/>
</dbReference>
<keyword evidence="9 10" id="KW-0342">GTP-binding</keyword>
<dbReference type="EMBL" id="CP003257">
    <property type="protein sequence ID" value="AEX85223.1"/>
    <property type="molecule type" value="Genomic_DNA"/>
</dbReference>
<comment type="cofactor">
    <cofactor evidence="10">
        <name>Zn(2+)</name>
        <dbReference type="ChEBI" id="CHEBI:29105"/>
    </cofactor>
    <text evidence="10">Binds 1 zinc ion per subunit.</text>
</comment>
<dbReference type="GO" id="GO:0042274">
    <property type="term" value="P:ribosomal small subunit biogenesis"/>
    <property type="evidence" value="ECO:0007669"/>
    <property type="project" value="UniProtKB-UniRule"/>
</dbReference>
<dbReference type="RefSeq" id="WP_014296295.1">
    <property type="nucleotide sequence ID" value="NC_016751.1"/>
</dbReference>
<sequence>MKIKKGIVTRFHSNTLELLDLETNEKITAYLRGKFKLQKIKPIVGDYVEYSIDGVGGAKIENILPRKNMLYRPKIANVDQTILVTCLKSPKVDYLIIDKFLVQVEKNNLDCVIVLNKVDLLEQNEIDEFMKIYSPLYPVVLASAKKNIGIDEIKEYLKNKVSTFAGMSGVGKSSLLNAINPGLQLRVGEISEKLQRGKHTTTYTELLSFDFGGFVADTPGFAALEVYDFEPEKLKEFFIEFDEHSMYCGFNDCVHINEPNCGVKDAVKNGEISEIRYKNYLKIYNEVEEYNRRIRRKRWK</sequence>
<dbReference type="eggNOG" id="COG1162">
    <property type="taxonomic scope" value="Bacteria"/>
</dbReference>
<keyword evidence="4 10" id="KW-0699">rRNA-binding</keyword>
<feature type="binding site" evidence="10">
    <location>
        <position position="255"/>
    </location>
    <ligand>
        <name>Zn(2+)</name>
        <dbReference type="ChEBI" id="CHEBI:29105"/>
    </ligand>
</feature>
<evidence type="ECO:0000259" key="11">
    <source>
        <dbReference type="PROSITE" id="PS50936"/>
    </source>
</evidence>
<dbReference type="InterPro" id="IPR010914">
    <property type="entry name" value="RsgA_GTPase_dom"/>
</dbReference>
<dbReference type="SUPFAM" id="SSF52540">
    <property type="entry name" value="P-loop containing nucleoside triphosphate hydrolases"/>
    <property type="match status" value="1"/>
</dbReference>
<dbReference type="Proteomes" id="UP000007161">
    <property type="component" value="Chromosome"/>
</dbReference>
<dbReference type="PROSITE" id="PS51721">
    <property type="entry name" value="G_CP"/>
    <property type="match status" value="1"/>
</dbReference>
<keyword evidence="3 10" id="KW-0479">Metal-binding</keyword>
<keyword evidence="6 10" id="KW-0378">Hydrolase</keyword>
<dbReference type="Gene3D" id="3.40.50.300">
    <property type="entry name" value="P-loop containing nucleotide triphosphate hydrolases"/>
    <property type="match status" value="1"/>
</dbReference>